<dbReference type="InterPro" id="IPR013150">
    <property type="entry name" value="TFIIB_cyclin"/>
</dbReference>
<evidence type="ECO:0000313" key="4">
    <source>
        <dbReference type="EMBL" id="QHS79516.1"/>
    </source>
</evidence>
<dbReference type="CDD" id="cd00043">
    <property type="entry name" value="CYCLIN_SF"/>
    <property type="match status" value="1"/>
</dbReference>
<proteinExistence type="predicted"/>
<evidence type="ECO:0000256" key="2">
    <source>
        <dbReference type="ARBA" id="ARBA00023163"/>
    </source>
</evidence>
<protein>
    <recommendedName>
        <fullName evidence="3">Transcription factor TFIIB cyclin-like domain-containing protein</fullName>
    </recommendedName>
</protein>
<dbReference type="Pfam" id="PF00382">
    <property type="entry name" value="TFIIB"/>
    <property type="match status" value="1"/>
</dbReference>
<dbReference type="EMBL" id="MN740645">
    <property type="protein sequence ID" value="QHS79516.1"/>
    <property type="molecule type" value="Genomic_DNA"/>
</dbReference>
<dbReference type="GO" id="GO:0097550">
    <property type="term" value="C:transcription preinitiation complex"/>
    <property type="evidence" value="ECO:0007669"/>
    <property type="project" value="TreeGrafter"/>
</dbReference>
<name>A0A6C0AIN3_9ZZZZ</name>
<organism evidence="4">
    <name type="scientific">viral metagenome</name>
    <dbReference type="NCBI Taxonomy" id="1070528"/>
    <lineage>
        <taxon>unclassified sequences</taxon>
        <taxon>metagenomes</taxon>
        <taxon>organismal metagenomes</taxon>
    </lineage>
</organism>
<dbReference type="GO" id="GO:0070897">
    <property type="term" value="P:transcription preinitiation complex assembly"/>
    <property type="evidence" value="ECO:0007669"/>
    <property type="project" value="InterPro"/>
</dbReference>
<keyword evidence="2" id="KW-0804">Transcription</keyword>
<dbReference type="Gene3D" id="1.10.472.170">
    <property type="match status" value="1"/>
</dbReference>
<dbReference type="GO" id="GO:0017025">
    <property type="term" value="F:TBP-class protein binding"/>
    <property type="evidence" value="ECO:0007669"/>
    <property type="project" value="InterPro"/>
</dbReference>
<evidence type="ECO:0000256" key="1">
    <source>
        <dbReference type="ARBA" id="ARBA00023015"/>
    </source>
</evidence>
<sequence length="274" mass="30058">MDCKHEIIIDEGEQVCTVCGTVMGTVIDEGAEWRNYDQGKGGDQCRTGFTTSDLLPESSYGSIMSFRGITSKDTSLKAIQRLSSWSLSSNSQRSWMSIFDAIQLSCSHAGLPKAIVMDACGLYKKLEDAQKVRGETRRSMMGGAVFVACRNHDAPRSHEEIAKMFLVNIRSLCKAITHFESTENSVLKTEIGIAERLCASLSLNDEQRDNIMGLLLEISTKSEDEFEHTPKTIVAGVVAHIMGLKTKTQMKVVSDASGVSALSIHKIVQKFVNA</sequence>
<dbReference type="SUPFAM" id="SSF47954">
    <property type="entry name" value="Cyclin-like"/>
    <property type="match status" value="1"/>
</dbReference>
<dbReference type="PANTHER" id="PTHR11618:SF13">
    <property type="entry name" value="TRANSCRIPTION INITIATION FACTOR IIB"/>
    <property type="match status" value="1"/>
</dbReference>
<dbReference type="GO" id="GO:0005634">
    <property type="term" value="C:nucleus"/>
    <property type="evidence" value="ECO:0007669"/>
    <property type="project" value="TreeGrafter"/>
</dbReference>
<dbReference type="PANTHER" id="PTHR11618">
    <property type="entry name" value="TRANSCRIPTION INITIATION FACTOR IIB-RELATED"/>
    <property type="match status" value="1"/>
</dbReference>
<dbReference type="SUPFAM" id="SSF57783">
    <property type="entry name" value="Zinc beta-ribbon"/>
    <property type="match status" value="1"/>
</dbReference>
<keyword evidence="1" id="KW-0805">Transcription regulation</keyword>
<reference evidence="4" key="1">
    <citation type="journal article" date="2020" name="Nature">
        <title>Giant virus diversity and host interactions through global metagenomics.</title>
        <authorList>
            <person name="Schulz F."/>
            <person name="Roux S."/>
            <person name="Paez-Espino D."/>
            <person name="Jungbluth S."/>
            <person name="Walsh D.A."/>
            <person name="Denef V.J."/>
            <person name="McMahon K.D."/>
            <person name="Konstantinidis K.T."/>
            <person name="Eloe-Fadrosh E.A."/>
            <person name="Kyrpides N.C."/>
            <person name="Woyke T."/>
        </authorList>
    </citation>
    <scope>NUCLEOTIDE SEQUENCE</scope>
    <source>
        <strain evidence="4">GVMAG-S-1035237-23</strain>
    </source>
</reference>
<dbReference type="PRINTS" id="PR00685">
    <property type="entry name" value="TIFACTORIIB"/>
</dbReference>
<dbReference type="AlphaFoldDB" id="A0A6C0AIN3"/>
<dbReference type="InterPro" id="IPR036915">
    <property type="entry name" value="Cyclin-like_sf"/>
</dbReference>
<dbReference type="InterPro" id="IPR000812">
    <property type="entry name" value="TFIIB"/>
</dbReference>
<accession>A0A6C0AIN3</accession>
<evidence type="ECO:0000259" key="3">
    <source>
        <dbReference type="Pfam" id="PF00382"/>
    </source>
</evidence>
<feature type="domain" description="Transcription factor TFIIB cyclin-like" evidence="3">
    <location>
        <begin position="99"/>
        <end position="177"/>
    </location>
</feature>